<dbReference type="Gene3D" id="2.40.170.20">
    <property type="entry name" value="TonB-dependent receptor, beta-barrel domain"/>
    <property type="match status" value="1"/>
</dbReference>
<dbReference type="PANTHER" id="PTHR30069">
    <property type="entry name" value="TONB-DEPENDENT OUTER MEMBRANE RECEPTOR"/>
    <property type="match status" value="1"/>
</dbReference>
<sequence length="1000" mass="110958">MKNNFGRFKIIVLISLILLLSVITWKATAVNAPNFLDNQNAQQEVTGVVTGLQGLPIAGVAVFIKGATKGTVTNVNGEFTIRATQGDTLVFTYLGFKPVEVVLEQESTLNIQMEEDVSSLGEVEINAGYYNTTRRESTGNISRVTAEEIELQPVISPLQALQGRMAGVEIIPGGSHPAMAPTIQIRGRNSLREEGNYPLYIIDGVPVNSTPMESNSLLSNTGIDPLNTLNLSNIESIEVLKDADATAIYGSRGANGVVLITTKKGKGGTSGLDLRFYSGTATVPNRIDLLNTEQYLQIRRQAFENDGVEPSPTNAYDLMLWDQERYTDWQDFFFGGISPITDLNVAGSGGNENTSFRLGGSYHKQGTVYPGDFDYQKVTGSFNLNHISENKKLNINLSVNFGVDDNVLAGNVNLETNAFRLPPNAPAVFLENGELNWEEWGEAGLNNPLEGFYNRSDTQSQNLVSGLGVSYHIFRNLSLKGNFGYTSFNSGEVVKRPRRSLNPAYWQNIDHSSSHLEIERKSWIIEPQLVYVKPMGKGNIEGLIGATFQESTYHQMALQGEGYVAESLIGNLTAAEQIINASSENSKYRYAAIFGRLSLDWDKKYFINFTGRRDGSSRFGPDKKWANFGAIGGAWVFSEESPFRNNGFLSFGKLRMSYGTTGSDQIGDYGYLDAYEATPGPGGLYPTQLFNPEYSWEVNKKLEAAIELGFIKNRLNLGLSWYRNRSSNQLVGYVLPSTTGFSSIQANLPATVENKGLEIEISSTNFRSKKFHWQTYFNITLPHNELVSYPGIEQSSYANIYKVGYPLNISLLYQYEGIDPEIGLYQVLDFNEDGRYGYEDRVVTRNFGRKFFGGISNNLSYKNFTLQFLWEFVKQDGTLDFFNAGHLSNQRAATYQALEENSIYQQVSASSQANTAYLRVLSSDFSVVDASFLRLRTLTFGYALPSQLLKRAGIQNGKIFLNGQNLFTLTEYEGMDPELPRGGSRFAGTRTITGGLQLQF</sequence>
<evidence type="ECO:0000256" key="7">
    <source>
        <dbReference type="ARBA" id="ARBA00023237"/>
    </source>
</evidence>
<evidence type="ECO:0000313" key="11">
    <source>
        <dbReference type="Proteomes" id="UP001148482"/>
    </source>
</evidence>
<keyword evidence="6 8" id="KW-0472">Membrane</keyword>
<dbReference type="Pfam" id="PF07715">
    <property type="entry name" value="Plug"/>
    <property type="match status" value="1"/>
</dbReference>
<dbReference type="Pfam" id="PF13715">
    <property type="entry name" value="CarbopepD_reg_2"/>
    <property type="match status" value="1"/>
</dbReference>
<evidence type="ECO:0000313" key="10">
    <source>
        <dbReference type="EMBL" id="MCX2839106.1"/>
    </source>
</evidence>
<dbReference type="EMBL" id="JAPJDA010000021">
    <property type="protein sequence ID" value="MCX2839106.1"/>
    <property type="molecule type" value="Genomic_DNA"/>
</dbReference>
<keyword evidence="4 8" id="KW-0812">Transmembrane</keyword>
<dbReference type="Gene3D" id="2.60.40.1120">
    <property type="entry name" value="Carboxypeptidase-like, regulatory domain"/>
    <property type="match status" value="1"/>
</dbReference>
<keyword evidence="7 8" id="KW-0998">Cell outer membrane</keyword>
<keyword evidence="5" id="KW-0732">Signal</keyword>
<dbReference type="GO" id="GO:0044718">
    <property type="term" value="P:siderophore transmembrane transport"/>
    <property type="evidence" value="ECO:0007669"/>
    <property type="project" value="TreeGrafter"/>
</dbReference>
<dbReference type="NCBIfam" id="TIGR04057">
    <property type="entry name" value="SusC_RagA_signa"/>
    <property type="match status" value="1"/>
</dbReference>
<dbReference type="InterPro" id="IPR037066">
    <property type="entry name" value="Plug_dom_sf"/>
</dbReference>
<evidence type="ECO:0000256" key="1">
    <source>
        <dbReference type="ARBA" id="ARBA00004571"/>
    </source>
</evidence>
<dbReference type="RefSeq" id="WP_266070430.1">
    <property type="nucleotide sequence ID" value="NZ_JAPJDA010000021.1"/>
</dbReference>
<evidence type="ECO:0000256" key="4">
    <source>
        <dbReference type="ARBA" id="ARBA00022692"/>
    </source>
</evidence>
<dbReference type="SUPFAM" id="SSF56935">
    <property type="entry name" value="Porins"/>
    <property type="match status" value="1"/>
</dbReference>
<evidence type="ECO:0000256" key="2">
    <source>
        <dbReference type="ARBA" id="ARBA00022448"/>
    </source>
</evidence>
<dbReference type="PANTHER" id="PTHR30069:SF29">
    <property type="entry name" value="HEMOGLOBIN AND HEMOGLOBIN-HAPTOGLOBIN-BINDING PROTEIN 1-RELATED"/>
    <property type="match status" value="1"/>
</dbReference>
<dbReference type="InterPro" id="IPR036942">
    <property type="entry name" value="Beta-barrel_TonB_sf"/>
</dbReference>
<dbReference type="NCBIfam" id="TIGR04056">
    <property type="entry name" value="OMP_RagA_SusC"/>
    <property type="match status" value="1"/>
</dbReference>
<dbReference type="InterPro" id="IPR039426">
    <property type="entry name" value="TonB-dep_rcpt-like"/>
</dbReference>
<reference evidence="10" key="1">
    <citation type="submission" date="2022-11" db="EMBL/GenBank/DDBJ databases">
        <title>Salinimicrobium profundisediminis sp. nov., isolated from deep-sea sediment of the Mariana Trench.</title>
        <authorList>
            <person name="Fu H."/>
        </authorList>
    </citation>
    <scope>NUCLEOTIDE SEQUENCE</scope>
    <source>
        <strain evidence="10">MT39</strain>
    </source>
</reference>
<evidence type="ECO:0000256" key="6">
    <source>
        <dbReference type="ARBA" id="ARBA00023136"/>
    </source>
</evidence>
<protein>
    <submittedName>
        <fullName evidence="10">SusC/RagA family TonB-linked outer membrane protein</fullName>
    </submittedName>
</protein>
<comment type="similarity">
    <text evidence="8">Belongs to the TonB-dependent receptor family.</text>
</comment>
<dbReference type="SUPFAM" id="SSF49464">
    <property type="entry name" value="Carboxypeptidase regulatory domain-like"/>
    <property type="match status" value="1"/>
</dbReference>
<organism evidence="10 11">
    <name type="scientific">Salinimicrobium profundisediminis</name>
    <dbReference type="NCBI Taxonomy" id="2994553"/>
    <lineage>
        <taxon>Bacteria</taxon>
        <taxon>Pseudomonadati</taxon>
        <taxon>Bacteroidota</taxon>
        <taxon>Flavobacteriia</taxon>
        <taxon>Flavobacteriales</taxon>
        <taxon>Flavobacteriaceae</taxon>
        <taxon>Salinimicrobium</taxon>
    </lineage>
</organism>
<evidence type="ECO:0000256" key="5">
    <source>
        <dbReference type="ARBA" id="ARBA00022729"/>
    </source>
</evidence>
<dbReference type="InterPro" id="IPR008969">
    <property type="entry name" value="CarboxyPept-like_regulatory"/>
</dbReference>
<evidence type="ECO:0000259" key="9">
    <source>
        <dbReference type="Pfam" id="PF07715"/>
    </source>
</evidence>
<gene>
    <name evidence="10" type="ORF">OQ279_13195</name>
</gene>
<dbReference type="Proteomes" id="UP001148482">
    <property type="component" value="Unassembled WGS sequence"/>
</dbReference>
<comment type="caution">
    <text evidence="10">The sequence shown here is derived from an EMBL/GenBank/DDBJ whole genome shotgun (WGS) entry which is preliminary data.</text>
</comment>
<dbReference type="AlphaFoldDB" id="A0A9X3I1M5"/>
<dbReference type="GO" id="GO:0015344">
    <property type="term" value="F:siderophore uptake transmembrane transporter activity"/>
    <property type="evidence" value="ECO:0007669"/>
    <property type="project" value="TreeGrafter"/>
</dbReference>
<comment type="subcellular location">
    <subcellularLocation>
        <location evidence="1 8">Cell outer membrane</location>
        <topology evidence="1 8">Multi-pass membrane protein</topology>
    </subcellularLocation>
</comment>
<keyword evidence="3 8" id="KW-1134">Transmembrane beta strand</keyword>
<keyword evidence="11" id="KW-1185">Reference proteome</keyword>
<evidence type="ECO:0000256" key="3">
    <source>
        <dbReference type="ARBA" id="ARBA00022452"/>
    </source>
</evidence>
<name>A0A9X3I1M5_9FLAO</name>
<dbReference type="InterPro" id="IPR023996">
    <property type="entry name" value="TonB-dep_OMP_SusC/RagA"/>
</dbReference>
<proteinExistence type="inferred from homology"/>
<feature type="domain" description="TonB-dependent receptor plug" evidence="9">
    <location>
        <begin position="134"/>
        <end position="257"/>
    </location>
</feature>
<dbReference type="InterPro" id="IPR012910">
    <property type="entry name" value="Plug_dom"/>
</dbReference>
<dbReference type="PROSITE" id="PS52016">
    <property type="entry name" value="TONB_DEPENDENT_REC_3"/>
    <property type="match status" value="1"/>
</dbReference>
<accession>A0A9X3I1M5</accession>
<evidence type="ECO:0000256" key="8">
    <source>
        <dbReference type="PROSITE-ProRule" id="PRU01360"/>
    </source>
</evidence>
<dbReference type="InterPro" id="IPR023997">
    <property type="entry name" value="TonB-dep_OMP_SusC/RagA_CS"/>
</dbReference>
<dbReference type="GO" id="GO:0009279">
    <property type="term" value="C:cell outer membrane"/>
    <property type="evidence" value="ECO:0007669"/>
    <property type="project" value="UniProtKB-SubCell"/>
</dbReference>
<keyword evidence="2 8" id="KW-0813">Transport</keyword>
<dbReference type="Gene3D" id="2.170.130.10">
    <property type="entry name" value="TonB-dependent receptor, plug domain"/>
    <property type="match status" value="1"/>
</dbReference>